<organism evidence="9 10">
    <name type="scientific">Candidatus Roizmanbacteria bacterium CG11_big_fil_rev_8_21_14_0_20_36_8</name>
    <dbReference type="NCBI Taxonomy" id="1974856"/>
    <lineage>
        <taxon>Bacteria</taxon>
        <taxon>Candidatus Roizmaniibacteriota</taxon>
    </lineage>
</organism>
<reference evidence="9 10" key="1">
    <citation type="submission" date="2017-09" db="EMBL/GenBank/DDBJ databases">
        <title>Depth-based differentiation of microbial function through sediment-hosted aquifers and enrichment of novel symbionts in the deep terrestrial subsurface.</title>
        <authorList>
            <person name="Probst A.J."/>
            <person name="Ladd B."/>
            <person name="Jarett J.K."/>
            <person name="Geller-Mcgrath D.E."/>
            <person name="Sieber C.M."/>
            <person name="Emerson J.B."/>
            <person name="Anantharaman K."/>
            <person name="Thomas B.C."/>
            <person name="Malmstrom R."/>
            <person name="Stieglmeier M."/>
            <person name="Klingl A."/>
            <person name="Woyke T."/>
            <person name="Ryan C.M."/>
            <person name="Banfield J.F."/>
        </authorList>
    </citation>
    <scope>NUCLEOTIDE SEQUENCE [LARGE SCALE GENOMIC DNA]</scope>
    <source>
        <strain evidence="9">CG11_big_fil_rev_8_21_14_0_20_36_8</strain>
    </source>
</reference>
<keyword evidence="3 6" id="KW-0687">Ribonucleoprotein</keyword>
<dbReference type="AlphaFoldDB" id="A0A2M6IVD0"/>
<dbReference type="SUPFAM" id="SSF54768">
    <property type="entry name" value="dsRNA-binding domain-like"/>
    <property type="match status" value="1"/>
</dbReference>
<evidence type="ECO:0000256" key="6">
    <source>
        <dbReference type="PROSITE-ProRule" id="PRU00268"/>
    </source>
</evidence>
<dbReference type="SUPFAM" id="SSF54211">
    <property type="entry name" value="Ribosomal protein S5 domain 2-like"/>
    <property type="match status" value="1"/>
</dbReference>
<dbReference type="GO" id="GO:0003723">
    <property type="term" value="F:RNA binding"/>
    <property type="evidence" value="ECO:0007669"/>
    <property type="project" value="InterPro"/>
</dbReference>
<dbReference type="Gene3D" id="3.30.160.20">
    <property type="match status" value="1"/>
</dbReference>
<dbReference type="EMBL" id="PCVM01000006">
    <property type="protein sequence ID" value="PIQ73853.1"/>
    <property type="molecule type" value="Genomic_DNA"/>
</dbReference>
<comment type="similarity">
    <text evidence="1 7">Belongs to the universal ribosomal protein uS5 family.</text>
</comment>
<dbReference type="Pfam" id="PF00333">
    <property type="entry name" value="Ribosomal_S5"/>
    <property type="match status" value="1"/>
</dbReference>
<dbReference type="GO" id="GO:0003735">
    <property type="term" value="F:structural constituent of ribosome"/>
    <property type="evidence" value="ECO:0007669"/>
    <property type="project" value="UniProtKB-UniRule"/>
</dbReference>
<proteinExistence type="inferred from homology"/>
<evidence type="ECO:0000256" key="4">
    <source>
        <dbReference type="ARBA" id="ARBA00035255"/>
    </source>
</evidence>
<evidence type="ECO:0000256" key="7">
    <source>
        <dbReference type="RuleBase" id="RU003823"/>
    </source>
</evidence>
<dbReference type="PANTHER" id="PTHR48277:SF1">
    <property type="entry name" value="MITOCHONDRIAL RIBOSOMAL PROTEIN S5"/>
    <property type="match status" value="1"/>
</dbReference>
<dbReference type="Pfam" id="PF03719">
    <property type="entry name" value="Ribosomal_S5_C"/>
    <property type="match status" value="1"/>
</dbReference>
<dbReference type="FunFam" id="3.30.230.10:FF:000002">
    <property type="entry name" value="30S ribosomal protein S5"/>
    <property type="match status" value="1"/>
</dbReference>
<name>A0A2M6IVD0_9BACT</name>
<evidence type="ECO:0000256" key="3">
    <source>
        <dbReference type="ARBA" id="ARBA00023274"/>
    </source>
</evidence>
<dbReference type="Gene3D" id="3.30.230.10">
    <property type="match status" value="1"/>
</dbReference>
<evidence type="ECO:0000259" key="8">
    <source>
        <dbReference type="PROSITE" id="PS50881"/>
    </source>
</evidence>
<accession>A0A2M6IVD0</accession>
<dbReference type="GO" id="GO:1990904">
    <property type="term" value="C:ribonucleoprotein complex"/>
    <property type="evidence" value="ECO:0007669"/>
    <property type="project" value="UniProtKB-UniRule"/>
</dbReference>
<keyword evidence="2 6" id="KW-0689">Ribosomal protein</keyword>
<dbReference type="PANTHER" id="PTHR48277">
    <property type="entry name" value="MITOCHONDRIAL RIBOSOMAL PROTEIN S5"/>
    <property type="match status" value="1"/>
</dbReference>
<comment type="caution">
    <text evidence="9">The sequence shown here is derived from an EMBL/GenBank/DDBJ whole genome shotgun (WGS) entry which is preliminary data.</text>
</comment>
<gene>
    <name evidence="9" type="ORF">COV58_00335</name>
</gene>
<dbReference type="InterPro" id="IPR020568">
    <property type="entry name" value="Ribosomal_Su5_D2-typ_SF"/>
</dbReference>
<dbReference type="PROSITE" id="PS50881">
    <property type="entry name" value="S5_DSRBD"/>
    <property type="match status" value="1"/>
</dbReference>
<evidence type="ECO:0000313" key="10">
    <source>
        <dbReference type="Proteomes" id="UP000231056"/>
    </source>
</evidence>
<feature type="domain" description="S5 DRBM" evidence="8">
    <location>
        <begin position="14"/>
        <end position="77"/>
    </location>
</feature>
<dbReference type="GO" id="GO:0005840">
    <property type="term" value="C:ribosome"/>
    <property type="evidence" value="ECO:0007669"/>
    <property type="project" value="UniProtKB-KW"/>
</dbReference>
<evidence type="ECO:0000256" key="2">
    <source>
        <dbReference type="ARBA" id="ARBA00022980"/>
    </source>
</evidence>
<evidence type="ECO:0000256" key="5">
    <source>
        <dbReference type="ARBA" id="ARBA00035519"/>
    </source>
</evidence>
<dbReference type="InterPro" id="IPR000851">
    <property type="entry name" value="Ribosomal_uS5"/>
</dbReference>
<sequence>MAYRKNNTREENPYDERVVFIRRISKKTTGGNYITFSALVVVGDRKGKVGIGLGRGREVPPAIQKGITQAKRNMIQFPLYNETLPHEIKIKYKSSRLILKPAPPGTGLKVGGVVRAVLDVAGVNNASGKIIGTRNQITNAYAIMEAIKQLKPRIVKETVKKEKKVEVKAKDEKVSKKIVDKTEPVKKDVVKKKVEKAIKSSKDVKVKAISKKTSVKKNIKVKVVKKPKTSKKA</sequence>
<dbReference type="GO" id="GO:0005737">
    <property type="term" value="C:cytoplasm"/>
    <property type="evidence" value="ECO:0007669"/>
    <property type="project" value="UniProtKB-ARBA"/>
</dbReference>
<dbReference type="InterPro" id="IPR014721">
    <property type="entry name" value="Ribsml_uS5_D2-typ_fold_subgr"/>
</dbReference>
<evidence type="ECO:0000256" key="1">
    <source>
        <dbReference type="ARBA" id="ARBA00008945"/>
    </source>
</evidence>
<dbReference type="GO" id="GO:0006412">
    <property type="term" value="P:translation"/>
    <property type="evidence" value="ECO:0007669"/>
    <property type="project" value="InterPro"/>
</dbReference>
<dbReference type="InterPro" id="IPR005324">
    <property type="entry name" value="Ribosomal_uS5_C"/>
</dbReference>
<protein>
    <recommendedName>
        <fullName evidence="4">Small ribosomal subunit protein uS5</fullName>
    </recommendedName>
    <alternativeName>
        <fullName evidence="5">30S ribosomal protein S5</fullName>
    </alternativeName>
</protein>
<dbReference type="Proteomes" id="UP000231056">
    <property type="component" value="Unassembled WGS sequence"/>
</dbReference>
<evidence type="ECO:0000313" key="9">
    <source>
        <dbReference type="EMBL" id="PIQ73853.1"/>
    </source>
</evidence>
<dbReference type="InterPro" id="IPR013810">
    <property type="entry name" value="Ribosomal_uS5_N"/>
</dbReference>